<dbReference type="RefSeq" id="WP_009458212.1">
    <property type="nucleotide sequence ID" value="NZ_AGIZ01000010.1"/>
</dbReference>
<proteinExistence type="predicted"/>
<reference evidence="1 2" key="1">
    <citation type="submission" date="2011-09" db="EMBL/GenBank/DDBJ databases">
        <title>The draft genome of Fischerella sp. JSC-11.</title>
        <authorList>
            <consortium name="US DOE Joint Genome Institute (JGI-PGF)"/>
            <person name="Lucas S."/>
            <person name="Han J."/>
            <person name="Lapidus A."/>
            <person name="Cheng J.-F."/>
            <person name="Goodwin L."/>
            <person name="Pitluck S."/>
            <person name="Peters L."/>
            <person name="Land M.L."/>
            <person name="Hauser L."/>
            <person name="Sarkisova S."/>
            <person name="Bryant D.A."/>
            <person name="Brown I."/>
            <person name="Woyke T.J."/>
        </authorList>
    </citation>
    <scope>NUCLEOTIDE SEQUENCE [LARGE SCALE GENOMIC DNA]</scope>
    <source>
        <strain evidence="1 2">JSC-11</strain>
    </source>
</reference>
<comment type="caution">
    <text evidence="1">The sequence shown here is derived from an EMBL/GenBank/DDBJ whole genome shotgun (WGS) entry which is preliminary data.</text>
</comment>
<gene>
    <name evidence="1" type="ORF">FJSC11DRAFT_3225</name>
</gene>
<evidence type="ECO:0000313" key="1">
    <source>
        <dbReference type="EMBL" id="EHC10991.1"/>
    </source>
</evidence>
<dbReference type="Proteomes" id="UP000004344">
    <property type="component" value="Unassembled WGS sequence"/>
</dbReference>
<accession>G6FWH6</accession>
<evidence type="ECO:0000313" key="2">
    <source>
        <dbReference type="Proteomes" id="UP000004344"/>
    </source>
</evidence>
<dbReference type="AlphaFoldDB" id="G6FWH6"/>
<keyword evidence="2" id="KW-1185">Reference proteome</keyword>
<dbReference type="EMBL" id="AGIZ01000010">
    <property type="protein sequence ID" value="EHC10991.1"/>
    <property type="molecule type" value="Genomic_DNA"/>
</dbReference>
<organism evidence="1 2">
    <name type="scientific">Fischerella thermalis JSC-11</name>
    <dbReference type="NCBI Taxonomy" id="741277"/>
    <lineage>
        <taxon>Bacteria</taxon>
        <taxon>Bacillati</taxon>
        <taxon>Cyanobacteriota</taxon>
        <taxon>Cyanophyceae</taxon>
        <taxon>Nostocales</taxon>
        <taxon>Hapalosiphonaceae</taxon>
        <taxon>Fischerella</taxon>
    </lineage>
</organism>
<sequence length="92" mass="10704">MHRDHNAAKQILAKGIKNTVGHTQINDRSTEQPLSRCGNSSRQVDWLKEESHTLKVWECQKTDIRIIQVRSQLIFSKNTHVYISLFSYLPTQ</sequence>
<protein>
    <submittedName>
        <fullName evidence="1">Uncharacterized protein</fullName>
    </submittedName>
</protein>
<name>G6FWH6_9CYAN</name>